<dbReference type="PROSITE" id="PS50011">
    <property type="entry name" value="PROTEIN_KINASE_DOM"/>
    <property type="match status" value="1"/>
</dbReference>
<keyword evidence="7 10" id="KW-1133">Transmembrane helix</keyword>
<evidence type="ECO:0000256" key="5">
    <source>
        <dbReference type="ARBA" id="ARBA00022741"/>
    </source>
</evidence>
<keyword evidence="6" id="KW-0067">ATP-binding</keyword>
<evidence type="ECO:0000256" key="8">
    <source>
        <dbReference type="ARBA" id="ARBA00023136"/>
    </source>
</evidence>
<gene>
    <name evidence="14" type="primary">LOC120274464</name>
</gene>
<keyword evidence="5" id="KW-0547">Nucleotide-binding</keyword>
<dbReference type="Pfam" id="PF23446">
    <property type="entry name" value="LysM1_NFP_LYK"/>
    <property type="match status" value="1"/>
</dbReference>
<evidence type="ECO:0000256" key="1">
    <source>
        <dbReference type="ARBA" id="ARBA00004162"/>
    </source>
</evidence>
<dbReference type="PROSITE" id="PS00108">
    <property type="entry name" value="PROTEIN_KINASE_ST"/>
    <property type="match status" value="1"/>
</dbReference>
<protein>
    <submittedName>
        <fullName evidence="14">LysM domain receptor-like kinase 4</fullName>
    </submittedName>
</protein>
<dbReference type="Pfam" id="PF00069">
    <property type="entry name" value="Pkinase"/>
    <property type="match status" value="1"/>
</dbReference>
<keyword evidence="3 10" id="KW-0812">Transmembrane</keyword>
<dbReference type="Gene3D" id="1.10.510.10">
    <property type="entry name" value="Transferase(Phosphotransferase) domain 1"/>
    <property type="match status" value="1"/>
</dbReference>
<dbReference type="AlphaFoldDB" id="A0AB40CAM1"/>
<evidence type="ECO:0000259" key="12">
    <source>
        <dbReference type="PROSITE" id="PS51782"/>
    </source>
</evidence>
<dbReference type="PANTHER" id="PTHR45927:SF11">
    <property type="entry name" value="LYSM DOMAIN RECEPTOR-LIKE KINASE 4"/>
    <property type="match status" value="1"/>
</dbReference>
<feature type="domain" description="LysM" evidence="12">
    <location>
        <begin position="193"/>
        <end position="238"/>
    </location>
</feature>
<evidence type="ECO:0000313" key="14">
    <source>
        <dbReference type="RefSeq" id="XP_039136931.1"/>
    </source>
</evidence>
<evidence type="ECO:0000256" key="3">
    <source>
        <dbReference type="ARBA" id="ARBA00022692"/>
    </source>
</evidence>
<dbReference type="RefSeq" id="XP_039136931.1">
    <property type="nucleotide sequence ID" value="XM_039280997.1"/>
</dbReference>
<dbReference type="GO" id="GO:0005524">
    <property type="term" value="F:ATP binding"/>
    <property type="evidence" value="ECO:0007669"/>
    <property type="project" value="UniProtKB-KW"/>
</dbReference>
<keyword evidence="8 10" id="KW-0472">Membrane</keyword>
<name>A0AB40CAM1_DIOCR</name>
<dbReference type="GeneID" id="120274464"/>
<dbReference type="SUPFAM" id="SSF56112">
    <property type="entry name" value="Protein kinase-like (PK-like)"/>
    <property type="match status" value="1"/>
</dbReference>
<dbReference type="Pfam" id="PF23472">
    <property type="entry name" value="LysM2_CERK1_LYK3_4_5"/>
    <property type="match status" value="1"/>
</dbReference>
<dbReference type="FunFam" id="1.10.510.10:FF:000468">
    <property type="entry name" value="PTI1-like tyrosine-protein kinase 3"/>
    <property type="match status" value="1"/>
</dbReference>
<evidence type="ECO:0000256" key="7">
    <source>
        <dbReference type="ARBA" id="ARBA00022989"/>
    </source>
</evidence>
<evidence type="ECO:0000256" key="9">
    <source>
        <dbReference type="ARBA" id="ARBA00023157"/>
    </source>
</evidence>
<dbReference type="PROSITE" id="PS51782">
    <property type="entry name" value="LYSM"/>
    <property type="match status" value="1"/>
</dbReference>
<dbReference type="GO" id="GO:0004672">
    <property type="term" value="F:protein kinase activity"/>
    <property type="evidence" value="ECO:0007669"/>
    <property type="project" value="InterPro"/>
</dbReference>
<dbReference type="InterPro" id="IPR008271">
    <property type="entry name" value="Ser/Thr_kinase_AS"/>
</dbReference>
<evidence type="ECO:0000313" key="13">
    <source>
        <dbReference type="Proteomes" id="UP001515500"/>
    </source>
</evidence>
<dbReference type="SMART" id="SM00220">
    <property type="entry name" value="S_TKc"/>
    <property type="match status" value="1"/>
</dbReference>
<dbReference type="Gene3D" id="3.30.200.20">
    <property type="entry name" value="Phosphorylase Kinase, domain 1"/>
    <property type="match status" value="1"/>
</dbReference>
<accession>A0AB40CAM1</accession>
<keyword evidence="2" id="KW-1003">Cell membrane</keyword>
<evidence type="ECO:0000256" key="10">
    <source>
        <dbReference type="SAM" id="Phobius"/>
    </source>
</evidence>
<evidence type="ECO:0000256" key="6">
    <source>
        <dbReference type="ARBA" id="ARBA00022840"/>
    </source>
</evidence>
<keyword evidence="4" id="KW-0732">Signal</keyword>
<feature type="transmembrane region" description="Helical" evidence="10">
    <location>
        <begin position="283"/>
        <end position="304"/>
    </location>
</feature>
<reference evidence="14" key="1">
    <citation type="submission" date="2025-08" db="UniProtKB">
        <authorList>
            <consortium name="RefSeq"/>
        </authorList>
    </citation>
    <scope>IDENTIFICATION</scope>
</reference>
<dbReference type="GO" id="GO:0005886">
    <property type="term" value="C:plasma membrane"/>
    <property type="evidence" value="ECO:0007669"/>
    <property type="project" value="UniProtKB-SubCell"/>
</dbReference>
<dbReference type="InterPro" id="IPR000719">
    <property type="entry name" value="Prot_kinase_dom"/>
</dbReference>
<feature type="domain" description="Protein kinase" evidence="11">
    <location>
        <begin position="328"/>
        <end position="616"/>
    </location>
</feature>
<dbReference type="InterPro" id="IPR056561">
    <property type="entry name" value="NFP_LYK_LysM1"/>
</dbReference>
<evidence type="ECO:0000256" key="2">
    <source>
        <dbReference type="ARBA" id="ARBA00022475"/>
    </source>
</evidence>
<dbReference type="PANTHER" id="PTHR45927">
    <property type="entry name" value="LYSM-DOMAIN RECEPTOR-LIKE KINASE-RELATED"/>
    <property type="match status" value="1"/>
</dbReference>
<organism evidence="13 14">
    <name type="scientific">Dioscorea cayennensis subsp. rotundata</name>
    <name type="common">White Guinea yam</name>
    <name type="synonym">Dioscorea rotundata</name>
    <dbReference type="NCBI Taxonomy" id="55577"/>
    <lineage>
        <taxon>Eukaryota</taxon>
        <taxon>Viridiplantae</taxon>
        <taxon>Streptophyta</taxon>
        <taxon>Embryophyta</taxon>
        <taxon>Tracheophyta</taxon>
        <taxon>Spermatophyta</taxon>
        <taxon>Magnoliopsida</taxon>
        <taxon>Liliopsida</taxon>
        <taxon>Dioscoreales</taxon>
        <taxon>Dioscoreaceae</taxon>
        <taxon>Dioscorea</taxon>
    </lineage>
</organism>
<evidence type="ECO:0000259" key="11">
    <source>
        <dbReference type="PROSITE" id="PS50011"/>
    </source>
</evidence>
<evidence type="ECO:0000256" key="4">
    <source>
        <dbReference type="ARBA" id="ARBA00022729"/>
    </source>
</evidence>
<dbReference type="InterPro" id="IPR056563">
    <property type="entry name" value="LysM3_LYK4_5"/>
</dbReference>
<dbReference type="InterPro" id="IPR056562">
    <property type="entry name" value="LysM2_CERK1_LYK3_4_5"/>
</dbReference>
<feature type="transmembrane region" description="Helical" evidence="10">
    <location>
        <begin position="6"/>
        <end position="26"/>
    </location>
</feature>
<keyword evidence="9" id="KW-1015">Disulfide bond</keyword>
<dbReference type="Proteomes" id="UP001515500">
    <property type="component" value="Chromosome 13"/>
</dbReference>
<dbReference type="Pfam" id="PF23473">
    <property type="entry name" value="LysM3_LYK4_5"/>
    <property type="match status" value="1"/>
</dbReference>
<dbReference type="InterPro" id="IPR052611">
    <property type="entry name" value="Plant_RLK_LysM"/>
</dbReference>
<dbReference type="InterPro" id="IPR018392">
    <property type="entry name" value="LysM"/>
</dbReference>
<proteinExistence type="predicted"/>
<dbReference type="InterPro" id="IPR011009">
    <property type="entry name" value="Kinase-like_dom_sf"/>
</dbReference>
<sequence length="626" mass="69527">MKHLLQINIIPLIFFMLCTSNIIMIIRAQQGYAGSGVNCSIKGDTTPPSPSYLYTCNGYHLSCNTFLVFNSQPNFTSVSSISNLMSIQPSELAKINSVTKSHKFTQGKEVIIPVNCSCSGQYYQANTYYVIGDSDTYYSLATYVYQGLSSCSSLANQNPYDHNDLYAGLKLLVPLRCACPTKYQTNNGIHYLLTYPIFENDSISDLRERFKVSEQSIVSANGFSEEDPVIFPFTTVLIPLPTPPSSNQTIIHHPVQYPPPGATPGPVLAPPVMTQGSKGRRPLWFGIGAAFIFIISATIALYFLRKIVAEAAAKKKMMKRKRCVLPKEILEYQVGAGHALKVFGMEELEAATDDFSSERRLGGSVYKGVLRGALMAIKETCREASKEVNILHKLNHFNLISLAGVSLGMDNCYLVYEYMENGSLKDWLYNNRHWCLKQRIQIAVDVAEGLDYLHNFAEPPYVHNDIKSSNILLNGNLRAKISNFSQARASEWKKGGCEITENVKGTIGYIAPEYLESGMVTPKLDVFAFGVVLLELITGKDPVFEQDGKERLLSAVIIMSLNEEAKLITEFIGPAMRDDSQLDLVMAMVKLSVACLNHDPESRPSMKEVVSILSIIQSELMSREIV</sequence>
<comment type="subcellular location">
    <subcellularLocation>
        <location evidence="1">Cell membrane</location>
        <topology evidence="1">Single-pass membrane protein</topology>
    </subcellularLocation>
</comment>
<keyword evidence="13" id="KW-1185">Reference proteome</keyword>